<accession>A0ABR3NH65</accession>
<dbReference type="EMBL" id="JAYMGO010000004">
    <property type="protein sequence ID" value="KAL1275980.1"/>
    <property type="molecule type" value="Genomic_DNA"/>
</dbReference>
<name>A0ABR3NH65_9TELE</name>
<evidence type="ECO:0000313" key="2">
    <source>
        <dbReference type="Proteomes" id="UP001558613"/>
    </source>
</evidence>
<sequence>MRFSVLWRGSTLCCVLERRKKLFVAMPAFDTARFLPTFLRHLARVPLSFSKTLPHLLLCNGGLALFYSLHFNPTLSVSGKREIFAPFWFYGGMAVNADPILALPGL</sequence>
<dbReference type="Proteomes" id="UP001558613">
    <property type="component" value="Unassembled WGS sequence"/>
</dbReference>
<proteinExistence type="predicted"/>
<reference evidence="1 2" key="1">
    <citation type="submission" date="2023-09" db="EMBL/GenBank/DDBJ databases">
        <authorList>
            <person name="Wang M."/>
        </authorList>
    </citation>
    <scope>NUCLEOTIDE SEQUENCE [LARGE SCALE GENOMIC DNA]</scope>
    <source>
        <strain evidence="1">GT-2023</strain>
        <tissue evidence="1">Liver</tissue>
    </source>
</reference>
<comment type="caution">
    <text evidence="1">The sequence shown here is derived from an EMBL/GenBank/DDBJ whole genome shotgun (WGS) entry which is preliminary data.</text>
</comment>
<protein>
    <submittedName>
        <fullName evidence="1">Uncharacterized protein</fullName>
    </submittedName>
</protein>
<evidence type="ECO:0000313" key="1">
    <source>
        <dbReference type="EMBL" id="KAL1275980.1"/>
    </source>
</evidence>
<gene>
    <name evidence="1" type="ORF">QQF64_035603</name>
</gene>
<keyword evidence="2" id="KW-1185">Reference proteome</keyword>
<organism evidence="1 2">
    <name type="scientific">Cirrhinus molitorella</name>
    <name type="common">mud carp</name>
    <dbReference type="NCBI Taxonomy" id="172907"/>
    <lineage>
        <taxon>Eukaryota</taxon>
        <taxon>Metazoa</taxon>
        <taxon>Chordata</taxon>
        <taxon>Craniata</taxon>
        <taxon>Vertebrata</taxon>
        <taxon>Euteleostomi</taxon>
        <taxon>Actinopterygii</taxon>
        <taxon>Neopterygii</taxon>
        <taxon>Teleostei</taxon>
        <taxon>Ostariophysi</taxon>
        <taxon>Cypriniformes</taxon>
        <taxon>Cyprinidae</taxon>
        <taxon>Labeoninae</taxon>
        <taxon>Labeonini</taxon>
        <taxon>Cirrhinus</taxon>
    </lineage>
</organism>